<reference evidence="3 4" key="1">
    <citation type="journal article" date="2015" name="Genome Biol. Evol.">
        <title>Comparative Genomics of a Bacterivorous Green Alga Reveals Evolutionary Causalities and Consequences of Phago-Mixotrophic Mode of Nutrition.</title>
        <authorList>
            <person name="Burns J.A."/>
            <person name="Paasch A."/>
            <person name="Narechania A."/>
            <person name="Kim E."/>
        </authorList>
    </citation>
    <scope>NUCLEOTIDE SEQUENCE [LARGE SCALE GENOMIC DNA]</scope>
    <source>
        <strain evidence="3 4">PLY_AMNH</strain>
    </source>
</reference>
<dbReference type="PANTHER" id="PTHR12941:SF10">
    <property type="entry name" value="ER MEMBRANE PROTEIN COMPLEX SUBUNIT 8_9 HOMOLOG"/>
    <property type="match status" value="1"/>
</dbReference>
<dbReference type="PANTHER" id="PTHR12941">
    <property type="entry name" value="ER MEMBRANE PROTEIN COMPLEX"/>
    <property type="match status" value="1"/>
</dbReference>
<dbReference type="GO" id="GO:0072546">
    <property type="term" value="C:EMC complex"/>
    <property type="evidence" value="ECO:0007669"/>
    <property type="project" value="InterPro"/>
</dbReference>
<comment type="similarity">
    <text evidence="1">Belongs to the EMC8/EMC9 family.</text>
</comment>
<name>A0AAE0ETC6_9CHLO</name>
<dbReference type="Proteomes" id="UP001190700">
    <property type="component" value="Unassembled WGS sequence"/>
</dbReference>
<protein>
    <recommendedName>
        <fullName evidence="2">MPN domain-containing protein</fullName>
    </recommendedName>
</protein>
<dbReference type="Pfam" id="PF03665">
    <property type="entry name" value="UPF0172"/>
    <property type="match status" value="1"/>
</dbReference>
<evidence type="ECO:0000256" key="1">
    <source>
        <dbReference type="ARBA" id="ARBA00007461"/>
    </source>
</evidence>
<comment type="caution">
    <text evidence="3">The sequence shown here is derived from an EMBL/GenBank/DDBJ whole genome shotgun (WGS) entry which is preliminary data.</text>
</comment>
<dbReference type="InterPro" id="IPR005366">
    <property type="entry name" value="EMC8/9"/>
</dbReference>
<keyword evidence="4" id="KW-1185">Reference proteome</keyword>
<evidence type="ECO:0000313" key="3">
    <source>
        <dbReference type="EMBL" id="KAK3239886.1"/>
    </source>
</evidence>
<dbReference type="CDD" id="cd08060">
    <property type="entry name" value="MPN_UPF0172"/>
    <property type="match status" value="1"/>
</dbReference>
<sequence length="200" mass="21920">MSLPYKLAQTAYIKLVLHVLKYPSQAVNGVLLGKASARGSTDPVEIIDAVPLFHSQLALAPMLEIALAQVDKSATEQGLCIVGYYQANERNNDNEFGPVARKIAERIHSNCEGACALLIDNSKLNKLVSAKPPLVVQLVTRDSSRSWKIAAVESALTLQEPTATSLLADYAREGRHKRIVDFQSHLEDISSDWLNPDIMN</sequence>
<evidence type="ECO:0000259" key="2">
    <source>
        <dbReference type="PROSITE" id="PS50249"/>
    </source>
</evidence>
<gene>
    <name evidence="3" type="ORF">CYMTET_50219</name>
</gene>
<dbReference type="EMBL" id="LGRX02033795">
    <property type="protein sequence ID" value="KAK3239886.1"/>
    <property type="molecule type" value="Genomic_DNA"/>
</dbReference>
<dbReference type="AlphaFoldDB" id="A0AAE0ETC6"/>
<feature type="domain" description="MPN" evidence="2">
    <location>
        <begin position="5"/>
        <end position="143"/>
    </location>
</feature>
<accession>A0AAE0ETC6</accession>
<dbReference type="PROSITE" id="PS50249">
    <property type="entry name" value="MPN"/>
    <property type="match status" value="1"/>
</dbReference>
<dbReference type="InterPro" id="IPR037518">
    <property type="entry name" value="MPN"/>
</dbReference>
<proteinExistence type="inferred from homology"/>
<organism evidence="3 4">
    <name type="scientific">Cymbomonas tetramitiformis</name>
    <dbReference type="NCBI Taxonomy" id="36881"/>
    <lineage>
        <taxon>Eukaryota</taxon>
        <taxon>Viridiplantae</taxon>
        <taxon>Chlorophyta</taxon>
        <taxon>Pyramimonadophyceae</taxon>
        <taxon>Pyramimonadales</taxon>
        <taxon>Pyramimonadaceae</taxon>
        <taxon>Cymbomonas</taxon>
    </lineage>
</organism>
<evidence type="ECO:0000313" key="4">
    <source>
        <dbReference type="Proteomes" id="UP001190700"/>
    </source>
</evidence>